<dbReference type="Pfam" id="PF10099">
    <property type="entry name" value="RskA_C"/>
    <property type="match status" value="1"/>
</dbReference>
<evidence type="ECO:0000256" key="9">
    <source>
        <dbReference type="ARBA" id="ARBA00029829"/>
    </source>
</evidence>
<keyword evidence="7" id="KW-0472">Membrane</keyword>
<evidence type="ECO:0000259" key="12">
    <source>
        <dbReference type="Pfam" id="PF10099"/>
    </source>
</evidence>
<evidence type="ECO:0000256" key="1">
    <source>
        <dbReference type="ARBA" id="ARBA00004167"/>
    </source>
</evidence>
<feature type="region of interest" description="Disordered" evidence="11">
    <location>
        <begin position="77"/>
        <end position="135"/>
    </location>
</feature>
<name>A0ABU7PKP0_9ACTN</name>
<organism evidence="13 14">
    <name type="scientific">Actinacidiphila polyblastidii</name>
    <dbReference type="NCBI Taxonomy" id="3110430"/>
    <lineage>
        <taxon>Bacteria</taxon>
        <taxon>Bacillati</taxon>
        <taxon>Actinomycetota</taxon>
        <taxon>Actinomycetes</taxon>
        <taxon>Kitasatosporales</taxon>
        <taxon>Streptomycetaceae</taxon>
        <taxon>Actinacidiphila</taxon>
    </lineage>
</organism>
<dbReference type="InterPro" id="IPR041916">
    <property type="entry name" value="Anti_sigma_zinc_sf"/>
</dbReference>
<evidence type="ECO:0000256" key="6">
    <source>
        <dbReference type="ARBA" id="ARBA00023015"/>
    </source>
</evidence>
<keyword evidence="8" id="KW-0804">Transcription</keyword>
<evidence type="ECO:0000313" key="14">
    <source>
        <dbReference type="Proteomes" id="UP001344658"/>
    </source>
</evidence>
<keyword evidence="14" id="KW-1185">Reference proteome</keyword>
<proteinExistence type="predicted"/>
<protein>
    <recommendedName>
        <fullName evidence="10">Regulator of SigK</fullName>
    </recommendedName>
    <alternativeName>
        <fullName evidence="9">Sigma-K anti-sigma factor RskA</fullName>
    </alternativeName>
</protein>
<evidence type="ECO:0000256" key="5">
    <source>
        <dbReference type="ARBA" id="ARBA00022989"/>
    </source>
</evidence>
<evidence type="ECO:0000256" key="8">
    <source>
        <dbReference type="ARBA" id="ARBA00023163"/>
    </source>
</evidence>
<comment type="caution">
    <text evidence="13">The sequence shown here is derived from an EMBL/GenBank/DDBJ whole genome shotgun (WGS) entry which is preliminary data.</text>
</comment>
<dbReference type="EMBL" id="JAZEWV010000034">
    <property type="protein sequence ID" value="MEE4545802.1"/>
    <property type="molecule type" value="Genomic_DNA"/>
</dbReference>
<dbReference type="PANTHER" id="PTHR37461">
    <property type="entry name" value="ANTI-SIGMA-K FACTOR RSKA"/>
    <property type="match status" value="1"/>
</dbReference>
<evidence type="ECO:0000256" key="3">
    <source>
        <dbReference type="ARBA" id="ARBA00022475"/>
    </source>
</evidence>
<evidence type="ECO:0000256" key="4">
    <source>
        <dbReference type="ARBA" id="ARBA00022692"/>
    </source>
</evidence>
<dbReference type="Gene3D" id="1.10.10.1320">
    <property type="entry name" value="Anti-sigma factor, zinc-finger domain"/>
    <property type="match status" value="1"/>
</dbReference>
<dbReference type="RefSeq" id="WP_330799505.1">
    <property type="nucleotide sequence ID" value="NZ_JAZEWV010000034.1"/>
</dbReference>
<evidence type="ECO:0000256" key="2">
    <source>
        <dbReference type="ARBA" id="ARBA00004236"/>
    </source>
</evidence>
<feature type="compositionally biased region" description="Low complexity" evidence="11">
    <location>
        <begin position="110"/>
        <end position="124"/>
    </location>
</feature>
<keyword evidence="3" id="KW-1003">Cell membrane</keyword>
<reference evidence="13 14" key="1">
    <citation type="submission" date="2023-12" db="EMBL/GenBank/DDBJ databases">
        <title>Streptomyces sp. V4-01.</title>
        <authorList>
            <person name="Somphong A."/>
            <person name="Phongsopitanun W."/>
        </authorList>
    </citation>
    <scope>NUCLEOTIDE SEQUENCE [LARGE SCALE GENOMIC DNA]</scope>
    <source>
        <strain evidence="13 14">V4-01</strain>
    </source>
</reference>
<keyword evidence="5" id="KW-1133">Transmembrane helix</keyword>
<feature type="domain" description="Anti-sigma K factor RskA C-terminal" evidence="12">
    <location>
        <begin position="152"/>
        <end position="294"/>
    </location>
</feature>
<keyword evidence="6" id="KW-0805">Transcription regulation</keyword>
<keyword evidence="4" id="KW-0812">Transmembrane</keyword>
<accession>A0ABU7PKP0</accession>
<evidence type="ECO:0000256" key="11">
    <source>
        <dbReference type="SAM" id="MobiDB-lite"/>
    </source>
</evidence>
<dbReference type="Proteomes" id="UP001344658">
    <property type="component" value="Unassembled WGS sequence"/>
</dbReference>
<evidence type="ECO:0000256" key="10">
    <source>
        <dbReference type="ARBA" id="ARBA00030803"/>
    </source>
</evidence>
<evidence type="ECO:0000256" key="7">
    <source>
        <dbReference type="ARBA" id="ARBA00023136"/>
    </source>
</evidence>
<sequence>MTVDDLHTLTGAYALDALSGPESGEFVRHMARCRACAQEVRELRETAARLALAVAEAPPARMRVRVLAALPEVRQLPPLTSEGADGTLPFGTAGPAEGADGPAQPASGTAPRRSPGAGPSAAGGRPAGPPVPGVIPLPAPRRHRYRLPALVAAACLAAAVAAGVAVDARHQADLAQGRAARAEQQATAVAAVASAPDATFHTRALTGGGTATVVASARLGKAAVLYHDLPRLPDARVYQLWFSHDGTMVPAGLVAPGSTAGSGSGSVLLAGTTAGADAVGVTAEPHGGSPAPTGAPLALLPL</sequence>
<dbReference type="InterPro" id="IPR051474">
    <property type="entry name" value="Anti-sigma-K/W_factor"/>
</dbReference>
<dbReference type="PANTHER" id="PTHR37461:SF1">
    <property type="entry name" value="ANTI-SIGMA-K FACTOR RSKA"/>
    <property type="match status" value="1"/>
</dbReference>
<comment type="subcellular location">
    <subcellularLocation>
        <location evidence="2">Cell membrane</location>
    </subcellularLocation>
    <subcellularLocation>
        <location evidence="1">Membrane</location>
        <topology evidence="1">Single-pass membrane protein</topology>
    </subcellularLocation>
</comment>
<gene>
    <name evidence="13" type="ORF">V2S66_28020</name>
</gene>
<dbReference type="InterPro" id="IPR018764">
    <property type="entry name" value="RskA_C"/>
</dbReference>
<evidence type="ECO:0000313" key="13">
    <source>
        <dbReference type="EMBL" id="MEE4545802.1"/>
    </source>
</evidence>